<evidence type="ECO:0000256" key="7">
    <source>
        <dbReference type="ARBA" id="ARBA00022989"/>
    </source>
</evidence>
<dbReference type="PANTHER" id="PTHR12560:SF6">
    <property type="entry name" value="CERAMIDE SYNTHASE 4"/>
    <property type="match status" value="1"/>
</dbReference>
<protein>
    <recommendedName>
        <fullName evidence="13">TLC domain-containing protein</fullName>
    </recommendedName>
</protein>
<dbReference type="PROSITE" id="PS50922">
    <property type="entry name" value="TLC"/>
    <property type="match status" value="1"/>
</dbReference>
<dbReference type="OrthoDB" id="537032at2759"/>
<dbReference type="Gene3D" id="1.10.10.60">
    <property type="entry name" value="Homeodomain-like"/>
    <property type="match status" value="1"/>
</dbReference>
<evidence type="ECO:0000256" key="5">
    <source>
        <dbReference type="ARBA" id="ARBA00022516"/>
    </source>
</evidence>
<dbReference type="GeneTree" id="ENSGT01030000234515"/>
<feature type="transmembrane region" description="Helical" evidence="12">
    <location>
        <begin position="291"/>
        <end position="311"/>
    </location>
</feature>
<dbReference type="PANTHER" id="PTHR12560">
    <property type="entry name" value="LONGEVITY ASSURANCE FACTOR 1 LAG1"/>
    <property type="match status" value="1"/>
</dbReference>
<evidence type="ECO:0000256" key="9">
    <source>
        <dbReference type="ARBA" id="ARBA00049036"/>
    </source>
</evidence>
<dbReference type="FunFam" id="1.10.10.60:FF:000020">
    <property type="entry name" value="Ceramide synthase 5"/>
    <property type="match status" value="1"/>
</dbReference>
<evidence type="ECO:0000256" key="8">
    <source>
        <dbReference type="ARBA" id="ARBA00023136"/>
    </source>
</evidence>
<organism evidence="14 15">
    <name type="scientific">Leptobrachium leishanense</name>
    <name type="common">Leishan spiny toad</name>
    <dbReference type="NCBI Taxonomy" id="445787"/>
    <lineage>
        <taxon>Eukaryota</taxon>
        <taxon>Metazoa</taxon>
        <taxon>Chordata</taxon>
        <taxon>Craniata</taxon>
        <taxon>Vertebrata</taxon>
        <taxon>Euteleostomi</taxon>
        <taxon>Amphibia</taxon>
        <taxon>Batrachia</taxon>
        <taxon>Anura</taxon>
        <taxon>Pelobatoidea</taxon>
        <taxon>Megophryidae</taxon>
        <taxon>Leptobrachium</taxon>
    </lineage>
</organism>
<evidence type="ECO:0000313" key="14">
    <source>
        <dbReference type="Ensembl" id="ENSLLEP00000002541.1"/>
    </source>
</evidence>
<dbReference type="UniPathway" id="UPA00222"/>
<evidence type="ECO:0000256" key="3">
    <source>
        <dbReference type="ARBA" id="ARBA00004760"/>
    </source>
</evidence>
<evidence type="ECO:0000313" key="15">
    <source>
        <dbReference type="Proteomes" id="UP000694569"/>
    </source>
</evidence>
<feature type="domain" description="TLC" evidence="13">
    <location>
        <begin position="162"/>
        <end position="363"/>
    </location>
</feature>
<feature type="transmembrane region" description="Helical" evidence="12">
    <location>
        <begin position="211"/>
        <end position="230"/>
    </location>
</feature>
<keyword evidence="6 10" id="KW-0812">Transmembrane</keyword>
<comment type="subcellular location">
    <subcellularLocation>
        <location evidence="1">Endomembrane system</location>
        <topology evidence="1">Multi-pass membrane protein</topology>
    </subcellularLocation>
    <subcellularLocation>
        <location evidence="2">Endoplasmic reticulum membrane</location>
    </subcellularLocation>
</comment>
<keyword evidence="5" id="KW-0444">Lipid biosynthesis</keyword>
<evidence type="ECO:0000256" key="11">
    <source>
        <dbReference type="SAM" id="MobiDB-lite"/>
    </source>
</evidence>
<sequence length="425" mass="50987">MRYHLHESNCEVNSNIYNQRMKCCIRLQWRRMDAFLNQWLWRQEYWLPPGVTWDDMKETDEVRYPQPRDLLLGIPCAFFFTAIRFLFEKYVALPLSGLLDVEETHKRKPSPNPVLEAFYSNQRKRPTKSDVCCLSAQCKMQDWQVERWFRCRRNQDRPSTRQKFCEASWRFAFYLIALLTGIAVLKDKPWLWNQKEFWTNYPQQPLVSSLYWYYILELGFYCSLLLTLAFDVKRKDLKEQVIHHFATVFLITFSYCANYIRAGTLVMLLHDSADHILELAKMFNYTKWKRVCDVFFIIFAVVFFITRLVLLPTRIIYSTYYYSMEIYHPFFGYYFFNALLMVLQILHVFWAYLILRMIYRFTFAGTVENDVRSDIEENEDSEQENSKTSEKENGTGHWRCNNNSVPHKVTENGLGHVNNGHLKTS</sequence>
<keyword evidence="5" id="KW-0443">Lipid metabolism</keyword>
<dbReference type="Ensembl" id="ENSLLET00000002654.1">
    <property type="protein sequence ID" value="ENSLLEP00000002541.1"/>
    <property type="gene ID" value="ENSLLEG00000001652.1"/>
</dbReference>
<feature type="transmembrane region" description="Helical" evidence="12">
    <location>
        <begin position="331"/>
        <end position="355"/>
    </location>
</feature>
<evidence type="ECO:0000256" key="12">
    <source>
        <dbReference type="SAM" id="Phobius"/>
    </source>
</evidence>
<keyword evidence="15" id="KW-1185">Reference proteome</keyword>
<reference evidence="14" key="1">
    <citation type="submission" date="2025-08" db="UniProtKB">
        <authorList>
            <consortium name="Ensembl"/>
        </authorList>
    </citation>
    <scope>IDENTIFICATION</scope>
</reference>
<evidence type="ECO:0000256" key="6">
    <source>
        <dbReference type="ARBA" id="ARBA00022692"/>
    </source>
</evidence>
<comment type="pathway">
    <text evidence="4">Sphingolipid metabolism.</text>
</comment>
<reference evidence="14" key="2">
    <citation type="submission" date="2025-09" db="UniProtKB">
        <authorList>
            <consortium name="Ensembl"/>
        </authorList>
    </citation>
    <scope>IDENTIFICATION</scope>
</reference>
<keyword evidence="8 10" id="KW-0472">Membrane</keyword>
<comment type="pathway">
    <text evidence="3">Lipid metabolism; sphingolipid metabolism.</text>
</comment>
<dbReference type="PIRSF" id="PIRSF005225">
    <property type="entry name" value="LAG1_LAC1"/>
    <property type="match status" value="1"/>
</dbReference>
<dbReference type="GO" id="GO:0046513">
    <property type="term" value="P:ceramide biosynthetic process"/>
    <property type="evidence" value="ECO:0007669"/>
    <property type="project" value="InterPro"/>
</dbReference>
<evidence type="ECO:0000256" key="2">
    <source>
        <dbReference type="ARBA" id="ARBA00004586"/>
    </source>
</evidence>
<dbReference type="Pfam" id="PF03798">
    <property type="entry name" value="TRAM_LAG1_CLN8"/>
    <property type="match status" value="1"/>
</dbReference>
<evidence type="ECO:0000256" key="10">
    <source>
        <dbReference type="PROSITE-ProRule" id="PRU00205"/>
    </source>
</evidence>
<name>A0A8C5LMZ2_9ANUR</name>
<dbReference type="GO" id="GO:0005789">
    <property type="term" value="C:endoplasmic reticulum membrane"/>
    <property type="evidence" value="ECO:0007669"/>
    <property type="project" value="UniProtKB-SubCell"/>
</dbReference>
<evidence type="ECO:0000259" key="13">
    <source>
        <dbReference type="PROSITE" id="PS50922"/>
    </source>
</evidence>
<dbReference type="InterPro" id="IPR016439">
    <property type="entry name" value="Lag1/Lac1-like"/>
</dbReference>
<dbReference type="SUPFAM" id="SSF46689">
    <property type="entry name" value="Homeodomain-like"/>
    <property type="match status" value="1"/>
</dbReference>
<dbReference type="InterPro" id="IPR006634">
    <property type="entry name" value="TLC-dom"/>
</dbReference>
<keyword evidence="7 12" id="KW-1133">Transmembrane helix</keyword>
<evidence type="ECO:0000256" key="4">
    <source>
        <dbReference type="ARBA" id="ARBA00004991"/>
    </source>
</evidence>
<dbReference type="GO" id="GO:0050291">
    <property type="term" value="F:sphingosine N-acyltransferase activity"/>
    <property type="evidence" value="ECO:0007669"/>
    <property type="project" value="InterPro"/>
</dbReference>
<dbReference type="SMART" id="SM00724">
    <property type="entry name" value="TLC"/>
    <property type="match status" value="1"/>
</dbReference>
<feature type="compositionally biased region" description="Basic and acidic residues" evidence="11">
    <location>
        <begin position="384"/>
        <end position="394"/>
    </location>
</feature>
<dbReference type="InterPro" id="IPR009057">
    <property type="entry name" value="Homeodomain-like_sf"/>
</dbReference>
<dbReference type="AlphaFoldDB" id="A0A8C5LMZ2"/>
<feature type="transmembrane region" description="Helical" evidence="12">
    <location>
        <begin position="167"/>
        <end position="185"/>
    </location>
</feature>
<feature type="region of interest" description="Disordered" evidence="11">
    <location>
        <begin position="374"/>
        <end position="425"/>
    </location>
</feature>
<dbReference type="Proteomes" id="UP000694569">
    <property type="component" value="Unplaced"/>
</dbReference>
<evidence type="ECO:0000256" key="1">
    <source>
        <dbReference type="ARBA" id="ARBA00004127"/>
    </source>
</evidence>
<accession>A0A8C5LMZ2</accession>
<proteinExistence type="predicted"/>
<comment type="catalytic activity">
    <reaction evidence="9">
        <text>sphinganine + octadecanoyl-CoA = N-(octadecanoyl)-sphinganine + CoA + H(+)</text>
        <dbReference type="Rhea" id="RHEA:36547"/>
        <dbReference type="ChEBI" id="CHEBI:15378"/>
        <dbReference type="ChEBI" id="CHEBI:57287"/>
        <dbReference type="ChEBI" id="CHEBI:57394"/>
        <dbReference type="ChEBI" id="CHEBI:57817"/>
        <dbReference type="ChEBI" id="CHEBI:67033"/>
    </reaction>
    <physiologicalReaction direction="left-to-right" evidence="9">
        <dbReference type="Rhea" id="RHEA:36548"/>
    </physiologicalReaction>
</comment>